<dbReference type="Proteomes" id="UP000580856">
    <property type="component" value="Unassembled WGS sequence"/>
</dbReference>
<gene>
    <name evidence="1" type="ORF">GGQ74_001716</name>
</gene>
<dbReference type="RefSeq" id="WP_167941141.1">
    <property type="nucleotide sequence ID" value="NZ_JAATJA010000002.1"/>
</dbReference>
<dbReference type="EMBL" id="JAATJA010000002">
    <property type="protein sequence ID" value="NJB68043.1"/>
    <property type="molecule type" value="Genomic_DNA"/>
</dbReference>
<accession>A0A846QP24</accession>
<reference evidence="1 2" key="1">
    <citation type="submission" date="2020-03" db="EMBL/GenBank/DDBJ databases">
        <title>Genomic Encyclopedia of Type Strains, Phase IV (KMG-IV): sequencing the most valuable type-strain genomes for metagenomic binning, comparative biology and taxonomic classification.</title>
        <authorList>
            <person name="Goeker M."/>
        </authorList>
    </citation>
    <scope>NUCLEOTIDE SEQUENCE [LARGE SCALE GENOMIC DNA]</scope>
    <source>
        <strain evidence="1 2">DSM 24233</strain>
    </source>
</reference>
<name>A0A846QP24_9BACT</name>
<evidence type="ECO:0000313" key="1">
    <source>
        <dbReference type="EMBL" id="NJB68043.1"/>
    </source>
</evidence>
<organism evidence="1 2">
    <name type="scientific">Desulfobaculum xiamenense</name>
    <dbReference type="NCBI Taxonomy" id="995050"/>
    <lineage>
        <taxon>Bacteria</taxon>
        <taxon>Pseudomonadati</taxon>
        <taxon>Thermodesulfobacteriota</taxon>
        <taxon>Desulfovibrionia</taxon>
        <taxon>Desulfovibrionales</taxon>
        <taxon>Desulfovibrionaceae</taxon>
        <taxon>Desulfobaculum</taxon>
    </lineage>
</organism>
<evidence type="ECO:0000313" key="2">
    <source>
        <dbReference type="Proteomes" id="UP000580856"/>
    </source>
</evidence>
<sequence>MIATCLALAACADGGRQAFHFLWPDIDDPYVAACRQWSRSAALYDGINTELTATATIKARAWREAFATRYANVYGLDEAEEAKILHDQLRAHEAGTDVIVAVASRKRDITRLEPNTKNWRIQAVQGDIAHEPIEIRPLKRDNWPPEKLAAFFPHHTRWQKYYIIRFEPLASGPVRLMISGPAGKVEFDWQNYK</sequence>
<protein>
    <submittedName>
        <fullName evidence="1">Uncharacterized protein</fullName>
    </submittedName>
</protein>
<proteinExistence type="predicted"/>
<comment type="caution">
    <text evidence="1">The sequence shown here is derived from an EMBL/GenBank/DDBJ whole genome shotgun (WGS) entry which is preliminary data.</text>
</comment>
<dbReference type="AlphaFoldDB" id="A0A846QP24"/>
<keyword evidence="2" id="KW-1185">Reference proteome</keyword>